<gene>
    <name evidence="2" type="ORF">K7B10_24865</name>
</gene>
<accession>A0ABS8ECI1</accession>
<comment type="caution">
    <text evidence="2">The sequence shown here is derived from an EMBL/GenBank/DDBJ whole genome shotgun (WGS) entry which is preliminary data.</text>
</comment>
<evidence type="ECO:0000313" key="2">
    <source>
        <dbReference type="EMBL" id="MCC0097949.1"/>
    </source>
</evidence>
<name>A0ABS8ECI1_9ACTN</name>
<evidence type="ECO:0000256" key="1">
    <source>
        <dbReference type="SAM" id="MobiDB-lite"/>
    </source>
</evidence>
<organism evidence="2 3">
    <name type="scientific">Streptomyces flavotricini</name>
    <dbReference type="NCBI Taxonomy" id="66888"/>
    <lineage>
        <taxon>Bacteria</taxon>
        <taxon>Bacillati</taxon>
        <taxon>Actinomycetota</taxon>
        <taxon>Actinomycetes</taxon>
        <taxon>Kitasatosporales</taxon>
        <taxon>Streptomycetaceae</taxon>
        <taxon>Streptomyces</taxon>
    </lineage>
</organism>
<reference evidence="2 3" key="1">
    <citation type="submission" date="2021-08" db="EMBL/GenBank/DDBJ databases">
        <title>Genomic Architecture of Streptomyces flavotricini NGL1 and Streptomyces erythrochromogenes HMS4 With Differential Plant Beneficial attributes and laccase production capabilities.</title>
        <authorList>
            <person name="Salwan R."/>
            <person name="Kaur R."/>
            <person name="Sharma V."/>
        </authorList>
    </citation>
    <scope>NUCLEOTIDE SEQUENCE [LARGE SCALE GENOMIC DNA]</scope>
    <source>
        <strain evidence="2 3">NGL1</strain>
    </source>
</reference>
<feature type="region of interest" description="Disordered" evidence="1">
    <location>
        <begin position="112"/>
        <end position="144"/>
    </location>
</feature>
<dbReference type="Proteomes" id="UP001520654">
    <property type="component" value="Unassembled WGS sequence"/>
</dbReference>
<sequence length="144" mass="15306">MAQARALEVEFESMKDFKNRVDDLLDKLDGSQADTKKLAHGTLPDGALGHGFGEAEALHKTYSTVHTQLQNLSKGLAGQIEALGIAILTAGKGYGGVDAETEARMRAIVAQAKKDYVPDRDPLAREKQEASGSGSKDKTPGGRV</sequence>
<keyword evidence="3" id="KW-1185">Reference proteome</keyword>
<dbReference type="EMBL" id="JAINUL010000001">
    <property type="protein sequence ID" value="MCC0097949.1"/>
    <property type="molecule type" value="Genomic_DNA"/>
</dbReference>
<evidence type="ECO:0000313" key="3">
    <source>
        <dbReference type="Proteomes" id="UP001520654"/>
    </source>
</evidence>
<dbReference type="InterPro" id="IPR022534">
    <property type="entry name" value="DUF2563"/>
</dbReference>
<proteinExistence type="predicted"/>
<dbReference type="Pfam" id="PF10817">
    <property type="entry name" value="DUF2563"/>
    <property type="match status" value="1"/>
</dbReference>
<protein>
    <submittedName>
        <fullName evidence="2">DUF2563 family protein</fullName>
    </submittedName>
</protein>